<dbReference type="InterPro" id="IPR002347">
    <property type="entry name" value="SDR_fam"/>
</dbReference>
<dbReference type="InterPro" id="IPR036291">
    <property type="entry name" value="NAD(P)-bd_dom_sf"/>
</dbReference>
<dbReference type="Pfam" id="PF00106">
    <property type="entry name" value="adh_short"/>
    <property type="match status" value="1"/>
</dbReference>
<keyword evidence="5" id="KW-1185">Reference proteome</keyword>
<comment type="caution">
    <text evidence="4">The sequence shown here is derived from an EMBL/GenBank/DDBJ whole genome shotgun (WGS) entry which is preliminary data.</text>
</comment>
<dbReference type="PRINTS" id="PR00080">
    <property type="entry name" value="SDRFAMILY"/>
</dbReference>
<dbReference type="PANTHER" id="PTHR43115">
    <property type="entry name" value="DEHYDROGENASE/REDUCTASE SDR FAMILY MEMBER 11"/>
    <property type="match status" value="1"/>
</dbReference>
<evidence type="ECO:0000256" key="3">
    <source>
        <dbReference type="RuleBase" id="RU000363"/>
    </source>
</evidence>
<dbReference type="CDD" id="cd05233">
    <property type="entry name" value="SDR_c"/>
    <property type="match status" value="1"/>
</dbReference>
<dbReference type="SUPFAM" id="SSF51735">
    <property type="entry name" value="NAD(P)-binding Rossmann-fold domains"/>
    <property type="match status" value="1"/>
</dbReference>
<dbReference type="RefSeq" id="WP_250430651.1">
    <property type="nucleotide sequence ID" value="NZ_JALPRR010000003.1"/>
</dbReference>
<keyword evidence="2 4" id="KW-0560">Oxidoreductase</keyword>
<dbReference type="GO" id="GO:0016491">
    <property type="term" value="F:oxidoreductase activity"/>
    <property type="evidence" value="ECO:0007669"/>
    <property type="project" value="UniProtKB-KW"/>
</dbReference>
<dbReference type="EC" id="1.-.-.-" evidence="4"/>
<evidence type="ECO:0000313" key="4">
    <source>
        <dbReference type="EMBL" id="MFD2247631.1"/>
    </source>
</evidence>
<dbReference type="PRINTS" id="PR00081">
    <property type="entry name" value="GDHRDH"/>
</dbReference>
<dbReference type="Gene3D" id="3.40.50.720">
    <property type="entry name" value="NAD(P)-binding Rossmann-like Domain"/>
    <property type="match status" value="1"/>
</dbReference>
<evidence type="ECO:0000256" key="1">
    <source>
        <dbReference type="ARBA" id="ARBA00006484"/>
    </source>
</evidence>
<proteinExistence type="inferred from homology"/>
<protein>
    <submittedName>
        <fullName evidence="4">SDR family oxidoreductase</fullName>
        <ecNumber evidence="4">1.-.-.-</ecNumber>
    </submittedName>
</protein>
<dbReference type="EMBL" id="JBHUIM010000002">
    <property type="protein sequence ID" value="MFD2247631.1"/>
    <property type="molecule type" value="Genomic_DNA"/>
</dbReference>
<reference evidence="5" key="1">
    <citation type="journal article" date="2019" name="Int. J. Syst. Evol. Microbiol.">
        <title>The Global Catalogue of Microorganisms (GCM) 10K type strain sequencing project: providing services to taxonomists for standard genome sequencing and annotation.</title>
        <authorList>
            <consortium name="The Broad Institute Genomics Platform"/>
            <consortium name="The Broad Institute Genome Sequencing Center for Infectious Disease"/>
            <person name="Wu L."/>
            <person name="Ma J."/>
        </authorList>
    </citation>
    <scope>NUCLEOTIDE SEQUENCE [LARGE SCALE GENOMIC DNA]</scope>
    <source>
        <strain evidence="5">CGMCC 4.1782</strain>
    </source>
</reference>
<dbReference type="PANTHER" id="PTHR43115:SF4">
    <property type="entry name" value="DEHYDROGENASE_REDUCTASE SDR FAMILY MEMBER 11"/>
    <property type="match status" value="1"/>
</dbReference>
<sequence>MELAGKIAVVTGVSRGIGLATVEALLEKGAKVAGWGRTAPELQHENFHLFECDVRRADSVQLAYKQTVEQLGGHVSVLVNNAGLGRSAKLEEQSLDDWHLMFDTNVHGLFYCTRLVVPGMKEMEEGHIINISSIAGTTGVEEMSGYCATKHAVRGISHSLYKEVREYGVKVTCIYPGSVQTNFFDNIDSVTANENMMRPEDIAATILHALESHPNYHHVDIEVRPLMPKGKRQK</sequence>
<evidence type="ECO:0000256" key="2">
    <source>
        <dbReference type="ARBA" id="ARBA00023002"/>
    </source>
</evidence>
<organism evidence="4 5">
    <name type="scientific">Pontibacter ruber</name>
    <dbReference type="NCBI Taxonomy" id="1343895"/>
    <lineage>
        <taxon>Bacteria</taxon>
        <taxon>Pseudomonadati</taxon>
        <taxon>Bacteroidota</taxon>
        <taxon>Cytophagia</taxon>
        <taxon>Cytophagales</taxon>
        <taxon>Hymenobacteraceae</taxon>
        <taxon>Pontibacter</taxon>
    </lineage>
</organism>
<name>A0ABW5CYY2_9BACT</name>
<accession>A0ABW5CYY2</accession>
<dbReference type="Proteomes" id="UP001597374">
    <property type="component" value="Unassembled WGS sequence"/>
</dbReference>
<gene>
    <name evidence="4" type="ORF">ACFSKP_15300</name>
</gene>
<comment type="similarity">
    <text evidence="1 3">Belongs to the short-chain dehydrogenases/reductases (SDR) family.</text>
</comment>
<evidence type="ECO:0000313" key="5">
    <source>
        <dbReference type="Proteomes" id="UP001597374"/>
    </source>
</evidence>